<sequence length="223" mass="24795">MESWRSQFAQLGGGVQIPGSSAISTFRCLSWGIPMPMTPSEDKVHGAFARGMDMPWPPANNSWRPFYVISKTQIDGSTIVTALLTHPATSTADCEVPEYSSIMKTRDVDFMLRVIAHPSNGESRTSLVPNSEGRIKGRYSMRAIDMSVPQSRMSSHTNRWSPSFVSLSHSSLIFVVSRHGKTWTCLPSSSTLQQILRVRSPDFLLTENLSRVMVKPRLMSGMD</sequence>
<reference evidence="1" key="1">
    <citation type="journal article" date="2014" name="Genome Biol. Evol.">
        <title>Gene Loss Rather Than Gene Gain Is Associated with a Host Jump from Monocots to Dicots in the Smut Fungus Melanopsichium pennsylvanicum.</title>
        <authorList>
            <person name="Sharma R."/>
            <person name="Mishra B."/>
            <person name="Runge F."/>
            <person name="Thines M."/>
        </authorList>
    </citation>
    <scope>NUCLEOTIDE SEQUENCE</scope>
    <source>
        <strain evidence="1">4</strain>
    </source>
</reference>
<dbReference type="AlphaFoldDB" id="A0A077QX63"/>
<protein>
    <submittedName>
        <fullName evidence="1">Uncharacterized protein</fullName>
    </submittedName>
</protein>
<evidence type="ECO:0000313" key="1">
    <source>
        <dbReference type="EMBL" id="CDI51102.1"/>
    </source>
</evidence>
<dbReference type="EMBL" id="HG529494">
    <property type="protein sequence ID" value="CDI51102.1"/>
    <property type="molecule type" value="Genomic_DNA"/>
</dbReference>
<name>A0A077QX63_9BASI</name>
<accession>A0A077QX63</accession>
<organism evidence="1">
    <name type="scientific">Melanopsichium pennsylvanicum 4</name>
    <dbReference type="NCBI Taxonomy" id="1398559"/>
    <lineage>
        <taxon>Eukaryota</taxon>
        <taxon>Fungi</taxon>
        <taxon>Dikarya</taxon>
        <taxon>Basidiomycota</taxon>
        <taxon>Ustilaginomycotina</taxon>
        <taxon>Ustilaginomycetes</taxon>
        <taxon>Ustilaginales</taxon>
        <taxon>Ustilaginaceae</taxon>
        <taxon>Melanopsichium</taxon>
    </lineage>
</organism>
<proteinExistence type="predicted"/>